<evidence type="ECO:0000256" key="3">
    <source>
        <dbReference type="ARBA" id="ARBA00022989"/>
    </source>
</evidence>
<keyword evidence="4" id="KW-0496">Mitochondrion</keyword>
<protein>
    <recommendedName>
        <fullName evidence="9">Transmembrane protein 126A</fullName>
    </recommendedName>
</protein>
<dbReference type="Proteomes" id="UP000579812">
    <property type="component" value="Unassembled WGS sequence"/>
</dbReference>
<dbReference type="PANTHER" id="PTHR16296:SF2">
    <property type="entry name" value="TRANSMEMBRANE PROTEIN 126A"/>
    <property type="match status" value="1"/>
</dbReference>
<keyword evidence="8" id="KW-1185">Reference proteome</keyword>
<gene>
    <name evidence="7" type="ORF">G5714_010853</name>
</gene>
<dbReference type="PANTHER" id="PTHR16296">
    <property type="entry name" value="UNCHARACTERIZED HYPOTHALAMUS PROTEIN HT007"/>
    <property type="match status" value="1"/>
</dbReference>
<comment type="caution">
    <text evidence="7">The sequence shown here is derived from an EMBL/GenBank/DDBJ whole genome shotgun (WGS) entry which is preliminary data.</text>
</comment>
<evidence type="ECO:0008006" key="9">
    <source>
        <dbReference type="Google" id="ProtNLM"/>
    </source>
</evidence>
<evidence type="ECO:0000256" key="2">
    <source>
        <dbReference type="ARBA" id="ARBA00022692"/>
    </source>
</evidence>
<keyword evidence="3 6" id="KW-1133">Transmembrane helix</keyword>
<evidence type="ECO:0000313" key="8">
    <source>
        <dbReference type="Proteomes" id="UP000579812"/>
    </source>
</evidence>
<dbReference type="GO" id="GO:0031966">
    <property type="term" value="C:mitochondrial membrane"/>
    <property type="evidence" value="ECO:0007669"/>
    <property type="project" value="UniProtKB-SubCell"/>
</dbReference>
<dbReference type="GO" id="GO:0032981">
    <property type="term" value="P:mitochondrial respiratory chain complex I assembly"/>
    <property type="evidence" value="ECO:0007669"/>
    <property type="project" value="TreeGrafter"/>
</dbReference>
<feature type="transmembrane region" description="Helical" evidence="6">
    <location>
        <begin position="112"/>
        <end position="132"/>
    </location>
</feature>
<reference evidence="7 8" key="1">
    <citation type="submission" date="2020-04" db="EMBL/GenBank/DDBJ databases">
        <title>Chromosome-level genome assembly of a cyprinid fish Onychostoma macrolepis by integration of Nanopore Sequencing, Bionano and Hi-C technology.</title>
        <authorList>
            <person name="Wang D."/>
        </authorList>
    </citation>
    <scope>NUCLEOTIDE SEQUENCE [LARGE SCALE GENOMIC DNA]</scope>
    <source>
        <strain evidence="7">SWU-2019</strain>
        <tissue evidence="7">Muscle</tissue>
    </source>
</reference>
<organism evidence="7 8">
    <name type="scientific">Onychostoma macrolepis</name>
    <dbReference type="NCBI Taxonomy" id="369639"/>
    <lineage>
        <taxon>Eukaryota</taxon>
        <taxon>Metazoa</taxon>
        <taxon>Chordata</taxon>
        <taxon>Craniata</taxon>
        <taxon>Vertebrata</taxon>
        <taxon>Euteleostomi</taxon>
        <taxon>Actinopterygii</taxon>
        <taxon>Neopterygii</taxon>
        <taxon>Teleostei</taxon>
        <taxon>Ostariophysi</taxon>
        <taxon>Cypriniformes</taxon>
        <taxon>Cyprinidae</taxon>
        <taxon>Acrossocheilinae</taxon>
        <taxon>Onychostoma</taxon>
    </lineage>
</organism>
<evidence type="ECO:0000256" key="6">
    <source>
        <dbReference type="SAM" id="Phobius"/>
    </source>
</evidence>
<keyword evidence="2 6" id="KW-0812">Transmembrane</keyword>
<evidence type="ECO:0000313" key="7">
    <source>
        <dbReference type="EMBL" id="KAF4108094.1"/>
    </source>
</evidence>
<dbReference type="Pfam" id="PF07114">
    <property type="entry name" value="TMEM126"/>
    <property type="match status" value="1"/>
</dbReference>
<feature type="transmembrane region" description="Helical" evidence="6">
    <location>
        <begin position="12"/>
        <end position="36"/>
    </location>
</feature>
<dbReference type="AlphaFoldDB" id="A0A7J6CLZ9"/>
<dbReference type="InterPro" id="IPR009801">
    <property type="entry name" value="TMEM126"/>
</dbReference>
<feature type="transmembrane region" description="Helical" evidence="6">
    <location>
        <begin position="152"/>
        <end position="180"/>
    </location>
</feature>
<sequence>MAFVHSVSWRTHGPIGIAVLFLDLGFSAFLKAVSWINMTDNGVFEKESGQGQTVSRAMIIEIMNKKFEKLPDIDKKLFSYGHIYLAGNAGFAGLIANSFFRRVLNVTQGRFTSSLPMAVLPFLTTAAFYTATVTNPLMSGDLNCPTCTLIRGALVGVVGGGIYPILLALPVNAGLAARYNSAPMPEKGNMIRFWTNVSKPIVRKMYVVLLLQGLFGTYLSSKHFDIYLKMLKITDSDSEELRG</sequence>
<accession>A0A7J6CLZ9</accession>
<keyword evidence="5 6" id="KW-0472">Membrane</keyword>
<name>A0A7J6CLZ9_9TELE</name>
<evidence type="ECO:0000256" key="4">
    <source>
        <dbReference type="ARBA" id="ARBA00023128"/>
    </source>
</evidence>
<feature type="transmembrane region" description="Helical" evidence="6">
    <location>
        <begin position="77"/>
        <end position="100"/>
    </location>
</feature>
<proteinExistence type="predicted"/>
<dbReference type="EMBL" id="JAAMOB010000010">
    <property type="protein sequence ID" value="KAF4108094.1"/>
    <property type="molecule type" value="Genomic_DNA"/>
</dbReference>
<evidence type="ECO:0000256" key="1">
    <source>
        <dbReference type="ARBA" id="ARBA00004225"/>
    </source>
</evidence>
<evidence type="ECO:0000256" key="5">
    <source>
        <dbReference type="ARBA" id="ARBA00023136"/>
    </source>
</evidence>
<comment type="subcellular location">
    <subcellularLocation>
        <location evidence="1">Mitochondrion membrane</location>
        <topology evidence="1">Multi-pass membrane protein</topology>
    </subcellularLocation>
</comment>